<feature type="region of interest" description="Disordered" evidence="1">
    <location>
        <begin position="164"/>
        <end position="185"/>
    </location>
</feature>
<evidence type="ECO:0000313" key="2">
    <source>
        <dbReference type="EMBL" id="KAK9092651.1"/>
    </source>
</evidence>
<dbReference type="Proteomes" id="UP001420932">
    <property type="component" value="Unassembled WGS sequence"/>
</dbReference>
<sequence length="185" mass="20876">MEEAKREQSLLKFNGKNLMDKIEQSLANVGCERKEQFEVSNFEKANLAVNLLMSLCKYKHVEEGEFFVSFKAGKVTIGYLKVAEGKLLIANQSPSSKLSWTICYDLIFYILYHESMARVRRRVRHIGMTFVARAGAGTRGAEAHSIVEALLKAGFDWCSYRLGSKPRPQSKAREFLGEKPVSSTS</sequence>
<keyword evidence="3" id="KW-1185">Reference proteome</keyword>
<proteinExistence type="predicted"/>
<reference evidence="2 3" key="1">
    <citation type="submission" date="2024-01" db="EMBL/GenBank/DDBJ databases">
        <title>Genome assemblies of Stephania.</title>
        <authorList>
            <person name="Yang L."/>
        </authorList>
    </citation>
    <scope>NUCLEOTIDE SEQUENCE [LARGE SCALE GENOMIC DNA]</scope>
    <source>
        <strain evidence="2">YNDBR</strain>
        <tissue evidence="2">Leaf</tissue>
    </source>
</reference>
<name>A0AAP0EFW2_9MAGN</name>
<comment type="caution">
    <text evidence="2">The sequence shown here is derived from an EMBL/GenBank/DDBJ whole genome shotgun (WGS) entry which is preliminary data.</text>
</comment>
<dbReference type="EMBL" id="JBBNAF010000012">
    <property type="protein sequence ID" value="KAK9092651.1"/>
    <property type="molecule type" value="Genomic_DNA"/>
</dbReference>
<evidence type="ECO:0000313" key="3">
    <source>
        <dbReference type="Proteomes" id="UP001420932"/>
    </source>
</evidence>
<dbReference type="AlphaFoldDB" id="A0AAP0EFW2"/>
<gene>
    <name evidence="2" type="ORF">Syun_027562</name>
</gene>
<evidence type="ECO:0000256" key="1">
    <source>
        <dbReference type="SAM" id="MobiDB-lite"/>
    </source>
</evidence>
<organism evidence="2 3">
    <name type="scientific">Stephania yunnanensis</name>
    <dbReference type="NCBI Taxonomy" id="152371"/>
    <lineage>
        <taxon>Eukaryota</taxon>
        <taxon>Viridiplantae</taxon>
        <taxon>Streptophyta</taxon>
        <taxon>Embryophyta</taxon>
        <taxon>Tracheophyta</taxon>
        <taxon>Spermatophyta</taxon>
        <taxon>Magnoliopsida</taxon>
        <taxon>Ranunculales</taxon>
        <taxon>Menispermaceae</taxon>
        <taxon>Menispermoideae</taxon>
        <taxon>Cissampelideae</taxon>
        <taxon>Stephania</taxon>
    </lineage>
</organism>
<protein>
    <submittedName>
        <fullName evidence="2">Uncharacterized protein</fullName>
    </submittedName>
</protein>
<accession>A0AAP0EFW2</accession>